<dbReference type="EnsemblProtists" id="PYU1_T004654">
    <property type="protein sequence ID" value="PYU1_T004654"/>
    <property type="gene ID" value="PYU1_G004643"/>
</dbReference>
<sequence>MDANGQRLSTSSNPGGGGAIVASSSNPTVQEVQTWSSVVVNYTLRFEHVALDISTDRILYHLDLEFEQPIPASYMMHFEYLSLGWPLGGIWQLKTTTDDNRRATCVAWKKTDLMPEDVVEIAKKYTPLEVSLEERDAPICPPPVTLFDWKMQLGTWDNRSHWFVREVGALPTPDNANPEVPEGTLLTAQLLAGFQAVEVSLVVNGITAVETVAQNFDADVTWELTLPGITTMREDSVLREFLDLIEFKENDLEFSNISEVQSEKPLVTILSPAGRVKFVDPFEVDDSITTEKLHHLKYSRRVVGVFTEEMSLFYFPFDQQKLTFTFNMSKSIRSSIQIAPPSADAPGRFALENFKMSNVFDVACGDKLFIGEVVDSGSSKLIRFEMMLQRRSAYYMTNVALPAAIITYLSFVTYAPTNDDGEMMDMGNRLQVVVTLLLTDVTFKSMVASLIPQVSYFTTLDKYVFVCFIITCAVTLENALFPFLTSYLPKKSGSGYSEDSLLGISFYGFTFVNLVWGFYLMAWYRKRNERTKILLLVNEYARAIAQAIPNAHKEQVLRRYLKTLDYNEADFPELATTKRGDLFVRLPSDSPTEVVKKSPHEPTSGMFRKQAMRDLPEIQKFYNEMAPSLAPVTPSSPVRSMASPSEPAAGIGAVVAKEYARSPAAVVVNVDVQEDQPVTPYKPTYGSFRAS</sequence>
<evidence type="ECO:0008006" key="6">
    <source>
        <dbReference type="Google" id="ProtNLM"/>
    </source>
</evidence>
<dbReference type="VEuPathDB" id="FungiDB:PYU1_G004643"/>
<dbReference type="eggNOG" id="ENOG502SDIW">
    <property type="taxonomic scope" value="Eukaryota"/>
</dbReference>
<dbReference type="GO" id="GO:0016020">
    <property type="term" value="C:membrane"/>
    <property type="evidence" value="ECO:0007669"/>
    <property type="project" value="UniProtKB-SubCell"/>
</dbReference>
<dbReference type="HOGENOM" id="CLU_008189_2_0_1"/>
<feature type="transmembrane region" description="Helical" evidence="3">
    <location>
        <begin position="463"/>
        <end position="484"/>
    </location>
</feature>
<dbReference type="InterPro" id="IPR036734">
    <property type="entry name" value="Neur_chan_lig-bd_sf"/>
</dbReference>
<dbReference type="AlphaFoldDB" id="K3WI62"/>
<dbReference type="GO" id="GO:0004888">
    <property type="term" value="F:transmembrane signaling receptor activity"/>
    <property type="evidence" value="ECO:0007669"/>
    <property type="project" value="InterPro"/>
</dbReference>
<keyword evidence="3" id="KW-0812">Transmembrane</keyword>
<evidence type="ECO:0000256" key="1">
    <source>
        <dbReference type="ARBA" id="ARBA00004141"/>
    </source>
</evidence>
<name>K3WI62_GLOUD</name>
<accession>K3WI62</accession>
<dbReference type="OMA" id="MNTWNAS"/>
<dbReference type="Gene3D" id="1.20.58.390">
    <property type="entry name" value="Neurotransmitter-gated ion-channel transmembrane domain"/>
    <property type="match status" value="1"/>
</dbReference>
<reference evidence="4" key="3">
    <citation type="submission" date="2015-02" db="UniProtKB">
        <authorList>
            <consortium name="EnsemblProtists"/>
        </authorList>
    </citation>
    <scope>IDENTIFICATION</scope>
    <source>
        <strain evidence="4">DAOM BR144</strain>
    </source>
</reference>
<keyword evidence="3" id="KW-0472">Membrane</keyword>
<comment type="subcellular location">
    <subcellularLocation>
        <location evidence="1">Membrane</location>
        <topology evidence="1">Multi-pass membrane protein</topology>
    </subcellularLocation>
</comment>
<evidence type="ECO:0000256" key="2">
    <source>
        <dbReference type="SAM" id="MobiDB-lite"/>
    </source>
</evidence>
<keyword evidence="3" id="KW-1133">Transmembrane helix</keyword>
<dbReference type="GO" id="GO:0005230">
    <property type="term" value="F:extracellular ligand-gated monoatomic ion channel activity"/>
    <property type="evidence" value="ECO:0007669"/>
    <property type="project" value="InterPro"/>
</dbReference>
<feature type="compositionally biased region" description="Polar residues" evidence="2">
    <location>
        <begin position="1"/>
        <end position="13"/>
    </location>
</feature>
<organism evidence="4 5">
    <name type="scientific">Globisporangium ultimum (strain ATCC 200006 / CBS 805.95 / DAOM BR144)</name>
    <name type="common">Pythium ultimum</name>
    <dbReference type="NCBI Taxonomy" id="431595"/>
    <lineage>
        <taxon>Eukaryota</taxon>
        <taxon>Sar</taxon>
        <taxon>Stramenopiles</taxon>
        <taxon>Oomycota</taxon>
        <taxon>Peronosporomycetes</taxon>
        <taxon>Pythiales</taxon>
        <taxon>Pythiaceae</taxon>
        <taxon>Globisporangium</taxon>
    </lineage>
</organism>
<dbReference type="InParanoid" id="K3WI62"/>
<evidence type="ECO:0000313" key="5">
    <source>
        <dbReference type="Proteomes" id="UP000019132"/>
    </source>
</evidence>
<dbReference type="Proteomes" id="UP000019132">
    <property type="component" value="Unassembled WGS sequence"/>
</dbReference>
<dbReference type="EMBL" id="GL376631">
    <property type="status" value="NOT_ANNOTATED_CDS"/>
    <property type="molecule type" value="Genomic_DNA"/>
</dbReference>
<feature type="transmembrane region" description="Helical" evidence="3">
    <location>
        <begin position="504"/>
        <end position="524"/>
    </location>
</feature>
<reference evidence="5" key="1">
    <citation type="journal article" date="2010" name="Genome Biol.">
        <title>Genome sequence of the necrotrophic plant pathogen Pythium ultimum reveals original pathogenicity mechanisms and effector repertoire.</title>
        <authorList>
            <person name="Levesque C.A."/>
            <person name="Brouwer H."/>
            <person name="Cano L."/>
            <person name="Hamilton J.P."/>
            <person name="Holt C."/>
            <person name="Huitema E."/>
            <person name="Raffaele S."/>
            <person name="Robideau G.P."/>
            <person name="Thines M."/>
            <person name="Win J."/>
            <person name="Zerillo M.M."/>
            <person name="Beakes G.W."/>
            <person name="Boore J.L."/>
            <person name="Busam D."/>
            <person name="Dumas B."/>
            <person name="Ferriera S."/>
            <person name="Fuerstenberg S.I."/>
            <person name="Gachon C.M."/>
            <person name="Gaulin E."/>
            <person name="Govers F."/>
            <person name="Grenville-Briggs L."/>
            <person name="Horner N."/>
            <person name="Hostetler J."/>
            <person name="Jiang R.H."/>
            <person name="Johnson J."/>
            <person name="Krajaejun T."/>
            <person name="Lin H."/>
            <person name="Meijer H.J."/>
            <person name="Moore B."/>
            <person name="Morris P."/>
            <person name="Phuntmart V."/>
            <person name="Puiu D."/>
            <person name="Shetty J."/>
            <person name="Stajich J.E."/>
            <person name="Tripathy S."/>
            <person name="Wawra S."/>
            <person name="van West P."/>
            <person name="Whitty B.R."/>
            <person name="Coutinho P.M."/>
            <person name="Henrissat B."/>
            <person name="Martin F."/>
            <person name="Thomas P.D."/>
            <person name="Tyler B.M."/>
            <person name="De Vries R.P."/>
            <person name="Kamoun S."/>
            <person name="Yandell M."/>
            <person name="Tisserat N."/>
            <person name="Buell C.R."/>
        </authorList>
    </citation>
    <scope>NUCLEOTIDE SEQUENCE</scope>
    <source>
        <strain evidence="5">DAOM:BR144</strain>
    </source>
</reference>
<feature type="region of interest" description="Disordered" evidence="2">
    <location>
        <begin position="1"/>
        <end position="23"/>
    </location>
</feature>
<feature type="transmembrane region" description="Helical" evidence="3">
    <location>
        <begin position="393"/>
        <end position="412"/>
    </location>
</feature>
<feature type="transmembrane region" description="Helical" evidence="3">
    <location>
        <begin position="432"/>
        <end position="451"/>
    </location>
</feature>
<dbReference type="Gene3D" id="2.70.170.10">
    <property type="entry name" value="Neurotransmitter-gated ion-channel ligand-binding domain"/>
    <property type="match status" value="1"/>
</dbReference>
<evidence type="ECO:0000256" key="3">
    <source>
        <dbReference type="SAM" id="Phobius"/>
    </source>
</evidence>
<evidence type="ECO:0000313" key="4">
    <source>
        <dbReference type="EnsemblProtists" id="PYU1_T004654"/>
    </source>
</evidence>
<dbReference type="InterPro" id="IPR036719">
    <property type="entry name" value="Neuro-gated_channel_TM_sf"/>
</dbReference>
<dbReference type="PANTHER" id="PTHR18945">
    <property type="entry name" value="NEUROTRANSMITTER GATED ION CHANNEL"/>
    <property type="match status" value="1"/>
</dbReference>
<keyword evidence="5" id="KW-1185">Reference proteome</keyword>
<protein>
    <recommendedName>
        <fullName evidence="6">Neurotransmitter-gated ion-channel ligand-binding domain-containing protein</fullName>
    </recommendedName>
</protein>
<dbReference type="SUPFAM" id="SSF90112">
    <property type="entry name" value="Neurotransmitter-gated ion-channel transmembrane pore"/>
    <property type="match status" value="1"/>
</dbReference>
<reference evidence="5" key="2">
    <citation type="submission" date="2010-04" db="EMBL/GenBank/DDBJ databases">
        <authorList>
            <person name="Buell R."/>
            <person name="Hamilton J."/>
            <person name="Hostetler J."/>
        </authorList>
    </citation>
    <scope>NUCLEOTIDE SEQUENCE [LARGE SCALE GENOMIC DNA]</scope>
    <source>
        <strain evidence="5">DAOM:BR144</strain>
    </source>
</reference>
<dbReference type="InterPro" id="IPR006201">
    <property type="entry name" value="Neur_channel"/>
</dbReference>
<proteinExistence type="predicted"/>
<dbReference type="InterPro" id="IPR038050">
    <property type="entry name" value="Neuro_actylchol_rec"/>
</dbReference>